<sequence length="42" mass="4635">MDGRAVKEKPLHVPCRGSVAGVLVLWTEDPFVEEGMRKDPAN</sequence>
<name>C9LNS8_9FIRM</name>
<evidence type="ECO:0000313" key="2">
    <source>
        <dbReference type="Proteomes" id="UP000004736"/>
    </source>
</evidence>
<dbReference type="HOGENOM" id="CLU_3250592_0_0_9"/>
<reference evidence="1" key="1">
    <citation type="submission" date="2009-09" db="EMBL/GenBank/DDBJ databases">
        <authorList>
            <person name="Weinstock G."/>
            <person name="Sodergren E."/>
            <person name="Clifton S."/>
            <person name="Fulton L."/>
            <person name="Fulton B."/>
            <person name="Courtney L."/>
            <person name="Fronick C."/>
            <person name="Harrison M."/>
            <person name="Strong C."/>
            <person name="Farmer C."/>
            <person name="Delahaunty K."/>
            <person name="Markovic C."/>
            <person name="Hall O."/>
            <person name="Minx P."/>
            <person name="Tomlinson C."/>
            <person name="Mitreva M."/>
            <person name="Nelson J."/>
            <person name="Hou S."/>
            <person name="Wollam A."/>
            <person name="Pepin K.H."/>
            <person name="Johnson M."/>
            <person name="Bhonagiri V."/>
            <person name="Nash W.E."/>
            <person name="Warren W."/>
            <person name="Chinwalla A."/>
            <person name="Mardis E.R."/>
            <person name="Wilson R.K."/>
        </authorList>
    </citation>
    <scope>NUCLEOTIDE SEQUENCE [LARGE SCALE GENOMIC DNA]</scope>
    <source>
        <strain evidence="1">DSM 15470</strain>
    </source>
</reference>
<dbReference type="AlphaFoldDB" id="C9LNS8"/>
<dbReference type="Proteomes" id="UP000004736">
    <property type="component" value="Unassembled WGS sequence"/>
</dbReference>
<dbReference type="EMBL" id="ACIM02000001">
    <property type="protein sequence ID" value="EEW97214.1"/>
    <property type="molecule type" value="Genomic_DNA"/>
</dbReference>
<keyword evidence="2" id="KW-1185">Reference proteome</keyword>
<gene>
    <name evidence="1" type="ORF">GCWU000321_01201</name>
</gene>
<proteinExistence type="predicted"/>
<accession>C9LNS8</accession>
<organism evidence="1 2">
    <name type="scientific">Dialister invisus DSM 15470</name>
    <dbReference type="NCBI Taxonomy" id="592028"/>
    <lineage>
        <taxon>Bacteria</taxon>
        <taxon>Bacillati</taxon>
        <taxon>Bacillota</taxon>
        <taxon>Negativicutes</taxon>
        <taxon>Veillonellales</taxon>
        <taxon>Veillonellaceae</taxon>
        <taxon>Dialister</taxon>
    </lineage>
</organism>
<protein>
    <submittedName>
        <fullName evidence="1">Uncharacterized protein</fullName>
    </submittedName>
</protein>
<evidence type="ECO:0000313" key="1">
    <source>
        <dbReference type="EMBL" id="EEW97214.1"/>
    </source>
</evidence>
<comment type="caution">
    <text evidence="1">The sequence shown here is derived from an EMBL/GenBank/DDBJ whole genome shotgun (WGS) entry which is preliminary data.</text>
</comment>